<evidence type="ECO:0000256" key="8">
    <source>
        <dbReference type="SAM" id="Phobius"/>
    </source>
</evidence>
<evidence type="ECO:0000256" key="1">
    <source>
        <dbReference type="ARBA" id="ARBA00001974"/>
    </source>
</evidence>
<comment type="similarity">
    <text evidence="2">Belongs to the flavoprotein pyridine nucleotide cytochrome reductase family.</text>
</comment>
<dbReference type="PROSITE" id="PS51384">
    <property type="entry name" value="FAD_FR"/>
    <property type="match status" value="1"/>
</dbReference>
<feature type="domain" description="FAD-binding FR-type" evidence="9">
    <location>
        <begin position="62"/>
        <end position="166"/>
    </location>
</feature>
<feature type="binding site" evidence="6">
    <location>
        <position position="115"/>
    </location>
    <ligand>
        <name>FAD</name>
        <dbReference type="ChEBI" id="CHEBI:57692"/>
    </ligand>
</feature>
<keyword evidence="8" id="KW-0472">Membrane</keyword>
<reference evidence="10" key="1">
    <citation type="submission" date="2021-10" db="EMBL/GenBank/DDBJ databases">
        <title>De novo Genome Assembly of Clathrus columnatus (Basidiomycota, Fungi) Using Illumina and Nanopore Sequence Data.</title>
        <authorList>
            <person name="Ogiso-Tanaka E."/>
            <person name="Itagaki H."/>
            <person name="Hosoya T."/>
            <person name="Hosaka K."/>
        </authorList>
    </citation>
    <scope>NUCLEOTIDE SEQUENCE</scope>
    <source>
        <strain evidence="10">MO-923</strain>
    </source>
</reference>
<dbReference type="Gene3D" id="1.10.472.10">
    <property type="entry name" value="Cyclin-like"/>
    <property type="match status" value="1"/>
</dbReference>
<proteinExistence type="inferred from homology"/>
<evidence type="ECO:0000256" key="4">
    <source>
        <dbReference type="ARBA" id="ARBA00022827"/>
    </source>
</evidence>
<name>A0AAV4ZZR0_9AGAM</name>
<keyword evidence="3 6" id="KW-0285">Flavoprotein</keyword>
<evidence type="ECO:0000256" key="2">
    <source>
        <dbReference type="ARBA" id="ARBA00006105"/>
    </source>
</evidence>
<feature type="binding site" evidence="6">
    <location>
        <position position="202"/>
    </location>
    <ligand>
        <name>FAD</name>
        <dbReference type="ChEBI" id="CHEBI:57692"/>
    </ligand>
</feature>
<accession>A0AAV4ZZR0</accession>
<organism evidence="10 11">
    <name type="scientific">Clathrus columnatus</name>
    <dbReference type="NCBI Taxonomy" id="1419009"/>
    <lineage>
        <taxon>Eukaryota</taxon>
        <taxon>Fungi</taxon>
        <taxon>Dikarya</taxon>
        <taxon>Basidiomycota</taxon>
        <taxon>Agaricomycotina</taxon>
        <taxon>Agaricomycetes</taxon>
        <taxon>Phallomycetidae</taxon>
        <taxon>Phallales</taxon>
        <taxon>Clathraceae</taxon>
        <taxon>Clathrus</taxon>
    </lineage>
</organism>
<protein>
    <recommendedName>
        <fullName evidence="9">FAD-binding FR-type domain-containing protein</fullName>
    </recommendedName>
</protein>
<evidence type="ECO:0000256" key="7">
    <source>
        <dbReference type="SAM" id="MobiDB-lite"/>
    </source>
</evidence>
<evidence type="ECO:0000256" key="6">
    <source>
        <dbReference type="PIRSR" id="PIRSR601834-1"/>
    </source>
</evidence>
<evidence type="ECO:0000313" key="11">
    <source>
        <dbReference type="Proteomes" id="UP001050691"/>
    </source>
</evidence>
<dbReference type="InterPro" id="IPR013922">
    <property type="entry name" value="Cyclin_PHO80-like"/>
</dbReference>
<dbReference type="AlphaFoldDB" id="A0AAV4ZZR0"/>
<feature type="binding site" evidence="6">
    <location>
        <position position="141"/>
    </location>
    <ligand>
        <name>FAD</name>
        <dbReference type="ChEBI" id="CHEBI:57692"/>
    </ligand>
</feature>
<dbReference type="Proteomes" id="UP001050691">
    <property type="component" value="Unassembled WGS sequence"/>
</dbReference>
<feature type="transmembrane region" description="Helical" evidence="8">
    <location>
        <begin position="25"/>
        <end position="43"/>
    </location>
</feature>
<dbReference type="InterPro" id="IPR017927">
    <property type="entry name" value="FAD-bd_FR_type"/>
</dbReference>
<dbReference type="InterPro" id="IPR001834">
    <property type="entry name" value="CBR-like"/>
</dbReference>
<dbReference type="EMBL" id="BPWL01000002">
    <property type="protein sequence ID" value="GJJ07440.1"/>
    <property type="molecule type" value="Genomic_DNA"/>
</dbReference>
<dbReference type="CDD" id="cd20557">
    <property type="entry name" value="CYCLIN_ScPCL1-like"/>
    <property type="match status" value="1"/>
</dbReference>
<feature type="compositionally biased region" description="Polar residues" evidence="7">
    <location>
        <begin position="516"/>
        <end position="530"/>
    </location>
</feature>
<feature type="compositionally biased region" description="Polar residues" evidence="7">
    <location>
        <begin position="407"/>
        <end position="420"/>
    </location>
</feature>
<keyword evidence="11" id="KW-1185">Reference proteome</keyword>
<feature type="binding site" evidence="6">
    <location>
        <position position="116"/>
    </location>
    <ligand>
        <name>FAD</name>
        <dbReference type="ChEBI" id="CHEBI:57692"/>
    </ligand>
</feature>
<keyword evidence="5" id="KW-0560">Oxidoreductase</keyword>
<gene>
    <name evidence="10" type="ORF">Clacol_001642</name>
</gene>
<evidence type="ECO:0000313" key="10">
    <source>
        <dbReference type="EMBL" id="GJJ07440.1"/>
    </source>
</evidence>
<keyword evidence="8" id="KW-0812">Transmembrane</keyword>
<sequence length="1040" mass="116392">MVHSGTEKKDGDIPGLSKVAVLRRAIGYVSGFGMLAGGLYYLLVNGPSRAAPTSSNLPMAPTHFTPVTITSSVSCTPYTKLLKFKLQSHTIPKNTPRTGTIYSVYIKDSDIQVERPYTPLEGIDENEEMEFWVKRYHGGEVGRWIHERKVGEQIEIRGPVVTWQWKEGEWDEIIMVRMSHTATVFDWFYSFVVQISGGTGITPFYQFMHQLFVKDRVNGPKQTRFTLLHSSPTVSDLPPGNILNRLREISVREPQMFSMQVYVDVLEKKTKGLHAGRIGSDTIKKLFFQDSKYGRWWIWRQGANENRIPTDENKRILFLICGPEPTAIYDFLAAATVVSCAIKPVQYLLSMPVPVPVHVKCPEKSLSALHHLLSSLPDPPPGPPAAFTDRETWIKSLPPARRYKSRLAQSEDSTMSSDLPSTKPAYAPLSNGKPWPPPPPSPAKYAPRVVLSDPSHEEWTEDEVFFPRPDTVSVPNTFKRHSNPFPSSIFSPLQNPNSSFLSKNRHSLPPPPPSAPTSYLHSADHSQQVAQAAPPSPVNAVNNKKSHLSPVPSSITPADMALYKHRIADPMSAWVSKYIWKVVTQGLSLPPEFVANDSGYGALPRSYAAEPPIYLAENIRTLLCATLLQPSAIFLALWYIARFPVYFGVFAFDVAHQSKHYKLRLEFLGEGSTEPGAEKNRQLLEAHAPFRLFLLGIMLANKWLDDNTFSNKTWHQVSGVPIRALNKLEALGLDLLSHDLSLPPQAWMQWLDHIQSYHRSLTPYPEPIGPPKETPHTMIRHFIEDLIAVGSPSETTGGIPKPVFLSLAERPKGQSTDPLTHTGIEQFDLSEVDLDKDGPLREEYVPRKRPNKERDEKGRFLKDLPPPAEWSPAADPPIHRIRPVYQAVQGPIPPPAPMLSYAYPVTFPIAVATPPVSYQSPDYFPDLHQRDCFNRTNQIPAPGSYSATYVNAVTHAPPVSLLPFIHDSQYTENHITNVQCRPEHIPRRIPVSALFPSEDNRRPWAVAPTQIFGHAGCLSPFSPSPNTTFVPSNLVKDVNK</sequence>
<dbReference type="Gene3D" id="3.40.50.80">
    <property type="entry name" value="Nucleotide-binding domain of ferredoxin-NADP reductase (FNR) module"/>
    <property type="match status" value="1"/>
</dbReference>
<dbReference type="GO" id="GO:0016491">
    <property type="term" value="F:oxidoreductase activity"/>
    <property type="evidence" value="ECO:0007669"/>
    <property type="project" value="UniProtKB-KW"/>
</dbReference>
<dbReference type="Pfam" id="PF08613">
    <property type="entry name" value="Cyclin"/>
    <property type="match status" value="1"/>
</dbReference>
<comment type="caution">
    <text evidence="10">The sequence shown here is derived from an EMBL/GenBank/DDBJ whole genome shotgun (WGS) entry which is preliminary data.</text>
</comment>
<dbReference type="CDD" id="cd06183">
    <property type="entry name" value="cyt_b5_reduct_like"/>
    <property type="match status" value="1"/>
</dbReference>
<dbReference type="PANTHER" id="PTHR19370:SF184">
    <property type="entry name" value="NADH-CYTOCHROME B5 REDUCTASE-LIKE"/>
    <property type="match status" value="1"/>
</dbReference>
<dbReference type="SUPFAM" id="SSF52343">
    <property type="entry name" value="Ferredoxin reductase-like, C-terminal NADP-linked domain"/>
    <property type="match status" value="1"/>
</dbReference>
<dbReference type="InterPro" id="IPR039261">
    <property type="entry name" value="FNR_nucleotide-bd"/>
</dbReference>
<dbReference type="InterPro" id="IPR001433">
    <property type="entry name" value="OxRdtase_FAD/NAD-bd"/>
</dbReference>
<evidence type="ECO:0000256" key="3">
    <source>
        <dbReference type="ARBA" id="ARBA00022630"/>
    </source>
</evidence>
<keyword evidence="4 6" id="KW-0274">FAD</keyword>
<feature type="compositionally biased region" description="Basic and acidic residues" evidence="7">
    <location>
        <begin position="845"/>
        <end position="862"/>
    </location>
</feature>
<dbReference type="PANTHER" id="PTHR19370">
    <property type="entry name" value="NADH-CYTOCHROME B5 REDUCTASE"/>
    <property type="match status" value="1"/>
</dbReference>
<dbReference type="GO" id="GO:0019901">
    <property type="term" value="F:protein kinase binding"/>
    <property type="evidence" value="ECO:0007669"/>
    <property type="project" value="InterPro"/>
</dbReference>
<feature type="binding site" evidence="6">
    <location>
        <position position="117"/>
    </location>
    <ligand>
        <name>FAD</name>
        <dbReference type="ChEBI" id="CHEBI:57692"/>
    </ligand>
</feature>
<feature type="region of interest" description="Disordered" evidence="7">
    <location>
        <begin position="496"/>
        <end position="552"/>
    </location>
</feature>
<feature type="binding site" evidence="6">
    <location>
        <position position="134"/>
    </location>
    <ligand>
        <name>FAD</name>
        <dbReference type="ChEBI" id="CHEBI:57692"/>
    </ligand>
</feature>
<dbReference type="Pfam" id="PF00970">
    <property type="entry name" value="FAD_binding_6"/>
    <property type="match status" value="1"/>
</dbReference>
<feature type="region of interest" description="Disordered" evidence="7">
    <location>
        <begin position="845"/>
        <end position="875"/>
    </location>
</feature>
<comment type="cofactor">
    <cofactor evidence="1 6">
        <name>FAD</name>
        <dbReference type="ChEBI" id="CHEBI:57692"/>
    </cofactor>
</comment>
<dbReference type="PRINTS" id="PR00406">
    <property type="entry name" value="CYTB5RDTASE"/>
</dbReference>
<evidence type="ECO:0000259" key="9">
    <source>
        <dbReference type="PROSITE" id="PS51384"/>
    </source>
</evidence>
<dbReference type="InterPro" id="IPR017938">
    <property type="entry name" value="Riboflavin_synthase-like_b-brl"/>
</dbReference>
<evidence type="ECO:0000256" key="5">
    <source>
        <dbReference type="ARBA" id="ARBA00023002"/>
    </source>
</evidence>
<dbReference type="Pfam" id="PF00175">
    <property type="entry name" value="NAD_binding_1"/>
    <property type="match status" value="1"/>
</dbReference>
<keyword evidence="8" id="KW-1133">Transmembrane helix</keyword>
<dbReference type="SUPFAM" id="SSF63380">
    <property type="entry name" value="Riboflavin synthase domain-like"/>
    <property type="match status" value="1"/>
</dbReference>
<dbReference type="Gene3D" id="2.40.30.10">
    <property type="entry name" value="Translation factors"/>
    <property type="match status" value="1"/>
</dbReference>
<dbReference type="InterPro" id="IPR008333">
    <property type="entry name" value="Cbr1-like_FAD-bd_dom"/>
</dbReference>
<feature type="region of interest" description="Disordered" evidence="7">
    <location>
        <begin position="404"/>
        <end position="447"/>
    </location>
</feature>